<dbReference type="Proteomes" id="UP000199377">
    <property type="component" value="Unassembled WGS sequence"/>
</dbReference>
<name>A0A1I3PFL6_9RHOB</name>
<dbReference type="RefSeq" id="WP_143103449.1">
    <property type="nucleotide sequence ID" value="NZ_FOQH01000017.1"/>
</dbReference>
<proteinExistence type="predicted"/>
<keyword evidence="2" id="KW-1185">Reference proteome</keyword>
<sequence length="295" mass="33614">MSDTADAQLFPELERYVEKNGLLANAKGILAARLPRILGQGKTRAEGLDLPPAAIERQQELLALSLPEDATKDPGVRREMEAAQRAVDEHADHMRHPENRRRFALQVLRQLEGVTTGNKDNHFFADRFVLVPDKSGLSWSWSMTPHYAMISKIPADVEYVVRAYEASERIVEKWTMPVDRFLDRLSLAWGMARHFNEDENVLIADVARLFKVAVQDDRFWNSPARRNFEDVPEAVFIINLINWRRNRDSASGPNFELVPATLNQAHGSKSRAFFVPGNTEGTIVRPMIYIRRVGK</sequence>
<dbReference type="EMBL" id="FOQH01000017">
    <property type="protein sequence ID" value="SFJ20464.1"/>
    <property type="molecule type" value="Genomic_DNA"/>
</dbReference>
<organism evidence="1 2">
    <name type="scientific">Albimonas pacifica</name>
    <dbReference type="NCBI Taxonomy" id="1114924"/>
    <lineage>
        <taxon>Bacteria</taxon>
        <taxon>Pseudomonadati</taxon>
        <taxon>Pseudomonadota</taxon>
        <taxon>Alphaproteobacteria</taxon>
        <taxon>Rhodobacterales</taxon>
        <taxon>Paracoccaceae</taxon>
        <taxon>Albimonas</taxon>
    </lineage>
</organism>
<dbReference type="STRING" id="1114924.SAMN05216258_1174"/>
<evidence type="ECO:0000313" key="2">
    <source>
        <dbReference type="Proteomes" id="UP000199377"/>
    </source>
</evidence>
<dbReference type="OrthoDB" id="8477608at2"/>
<reference evidence="1 2" key="1">
    <citation type="submission" date="2016-10" db="EMBL/GenBank/DDBJ databases">
        <authorList>
            <person name="de Groot N.N."/>
        </authorList>
    </citation>
    <scope>NUCLEOTIDE SEQUENCE [LARGE SCALE GENOMIC DNA]</scope>
    <source>
        <strain evidence="1 2">CGMCC 1.11030</strain>
    </source>
</reference>
<evidence type="ECO:0000313" key="1">
    <source>
        <dbReference type="EMBL" id="SFJ20464.1"/>
    </source>
</evidence>
<accession>A0A1I3PFL6</accession>
<gene>
    <name evidence="1" type="ORF">SAMN05216258_1174</name>
</gene>
<dbReference type="AlphaFoldDB" id="A0A1I3PFL6"/>
<protein>
    <submittedName>
        <fullName evidence="1">Uncharacterized protein</fullName>
    </submittedName>
</protein>